<evidence type="ECO:0000313" key="10">
    <source>
        <dbReference type="EMBL" id="ACV34679.1"/>
    </source>
</evidence>
<evidence type="ECO:0000256" key="2">
    <source>
        <dbReference type="ARBA" id="ARBA00005386"/>
    </source>
</evidence>
<evidence type="ECO:0000256" key="3">
    <source>
        <dbReference type="ARBA" id="ARBA00011970"/>
    </source>
</evidence>
<dbReference type="OrthoDB" id="101857at2"/>
<dbReference type="KEGG" id="app:CAP2UW1_1355"/>
<dbReference type="Gene3D" id="3.40.50.2000">
    <property type="entry name" value="Glycogen Phosphorylase B"/>
    <property type="match status" value="1"/>
</dbReference>
<evidence type="ECO:0000256" key="1">
    <source>
        <dbReference type="ARBA" id="ARBA00004922"/>
    </source>
</evidence>
<protein>
    <recommendedName>
        <fullName evidence="3">protein O-GlcNAc transferase</fullName>
        <ecNumber evidence="3">2.4.1.255</ecNumber>
    </recommendedName>
</protein>
<dbReference type="SMART" id="SM00028">
    <property type="entry name" value="TPR"/>
    <property type="match status" value="3"/>
</dbReference>
<dbReference type="EMBL" id="CP001715">
    <property type="protein sequence ID" value="ACV34679.1"/>
    <property type="molecule type" value="Genomic_DNA"/>
</dbReference>
<organism evidence="10">
    <name type="scientific">Accumulibacter regalis</name>
    <dbReference type="NCBI Taxonomy" id="522306"/>
    <lineage>
        <taxon>Bacteria</taxon>
        <taxon>Pseudomonadati</taxon>
        <taxon>Pseudomonadota</taxon>
        <taxon>Betaproteobacteria</taxon>
        <taxon>Candidatus Accumulibacter</taxon>
    </lineage>
</organism>
<proteinExistence type="inferred from homology"/>
<evidence type="ECO:0000256" key="8">
    <source>
        <dbReference type="PROSITE-ProRule" id="PRU00339"/>
    </source>
</evidence>
<keyword evidence="4" id="KW-0328">Glycosyltransferase</keyword>
<dbReference type="InterPro" id="IPR019734">
    <property type="entry name" value="TPR_rpt"/>
</dbReference>
<keyword evidence="7 8" id="KW-0802">TPR repeat</keyword>
<accession>C7RSG6</accession>
<dbReference type="Gene3D" id="1.25.40.10">
    <property type="entry name" value="Tetratricopeptide repeat domain"/>
    <property type="match status" value="1"/>
</dbReference>
<comment type="similarity">
    <text evidence="2">Belongs to the glycosyltransferase 41 family. O-GlcNAc transferase subfamily.</text>
</comment>
<dbReference type="HOGENOM" id="CLU_001721_5_0_4"/>
<dbReference type="Pfam" id="PF13844">
    <property type="entry name" value="Glyco_transf_41"/>
    <property type="match status" value="2"/>
</dbReference>
<dbReference type="CAZy" id="GT41">
    <property type="family name" value="Glycosyltransferase Family 41"/>
</dbReference>
<evidence type="ECO:0000256" key="7">
    <source>
        <dbReference type="ARBA" id="ARBA00022803"/>
    </source>
</evidence>
<name>C7RSG6_ACCRE</name>
<feature type="repeat" description="TPR" evidence="8">
    <location>
        <begin position="56"/>
        <end position="89"/>
    </location>
</feature>
<dbReference type="AlphaFoldDB" id="C7RSG6"/>
<gene>
    <name evidence="10" type="ordered locus">CAP2UW1_1355</name>
</gene>
<sequence length="608" mass="68836">MSEDLLASVLTAAWNGELELLQLIDHCSKLEQSRRAPLAAILYQTWLRRTRSPHAHLAYFNLGATLTNLGELTSAEEAYRQAIALSPGFIQPRLNLGLLLERMGSPEKAVEEWRWIERNVPADTPEQKALLILALNNLGRALEISKQYRDATDYLSRSLALDSDQPDVLHHWVFLRQKQCCWPVYLPVGDTPVALMEQSTSALAMIAITDDPAVQLAAARRHVDKKVLKNAPTLAGPGPYEHRRIRIGYCSSDFCLHPVAMLMVELFELHDRDQFEVYGYCWSPEDGSEIRRRVIAAMDHFRRIQPLADEEAARLIRQDEIDILFDLQGQTSGARMNMLAFRPAPIQITYLGLPATTGLPCIDFVIADRFLIPEEERPYYSEKPLYMPDVYQVSDRRRAPGPTPTRESCGLPQDAFVFCSFNNNYKYTPEMFTTWMNILRRVAGSVLWLLADNAWAEANLRQEAITRGIDPARLIFASRVAPENYLARYRVADLFLDSFPFNAGTTANDALWMGLPVLTRSGRTFASRMAGALLTACRLSELVTYTLQDYEEKAVSLGSDRTDCLRLREHLASEREHGVLFDTSMFVRNLESRLLRLAGHQGGTDARV</sequence>
<dbReference type="STRING" id="522306.CAP2UW1_1355"/>
<dbReference type="PROSITE" id="PS50293">
    <property type="entry name" value="TPR_REGION"/>
    <property type="match status" value="1"/>
</dbReference>
<keyword evidence="5" id="KW-0808">Transferase</keyword>
<dbReference type="PANTHER" id="PTHR44998:SF1">
    <property type="entry name" value="UDP-N-ACETYLGLUCOSAMINE--PEPTIDE N-ACETYLGLUCOSAMINYLTRANSFERASE 110 KDA SUBUNIT"/>
    <property type="match status" value="1"/>
</dbReference>
<dbReference type="SUPFAM" id="SSF53756">
    <property type="entry name" value="UDP-Glycosyltransferase/glycogen phosphorylase"/>
    <property type="match status" value="1"/>
</dbReference>
<dbReference type="InterPro" id="IPR029489">
    <property type="entry name" value="OGT/SEC/SPY_C"/>
</dbReference>
<dbReference type="eggNOG" id="COG0457">
    <property type="taxonomic scope" value="Bacteria"/>
</dbReference>
<dbReference type="GO" id="GO:0097363">
    <property type="term" value="F:protein O-acetylglucosaminyltransferase activity"/>
    <property type="evidence" value="ECO:0007669"/>
    <property type="project" value="UniProtKB-EC"/>
</dbReference>
<evidence type="ECO:0000259" key="9">
    <source>
        <dbReference type="Pfam" id="PF13844"/>
    </source>
</evidence>
<dbReference type="InterPro" id="IPR013105">
    <property type="entry name" value="TPR_2"/>
</dbReference>
<dbReference type="PANTHER" id="PTHR44998">
    <property type="match status" value="1"/>
</dbReference>
<feature type="domain" description="O-GlcNAc transferase C-terminal" evidence="9">
    <location>
        <begin position="241"/>
        <end position="397"/>
    </location>
</feature>
<feature type="domain" description="O-GlcNAc transferase C-terminal" evidence="9">
    <location>
        <begin position="405"/>
        <end position="590"/>
    </location>
</feature>
<keyword evidence="6" id="KW-0677">Repeat</keyword>
<feature type="repeat" description="TPR" evidence="8">
    <location>
        <begin position="132"/>
        <end position="165"/>
    </location>
</feature>
<dbReference type="InterPro" id="IPR011990">
    <property type="entry name" value="TPR-like_helical_dom_sf"/>
</dbReference>
<dbReference type="Gene3D" id="3.40.50.11380">
    <property type="match status" value="1"/>
</dbReference>
<dbReference type="SUPFAM" id="SSF48452">
    <property type="entry name" value="TPR-like"/>
    <property type="match status" value="1"/>
</dbReference>
<dbReference type="eggNOG" id="COG3914">
    <property type="taxonomic scope" value="Bacteria"/>
</dbReference>
<evidence type="ECO:0000256" key="4">
    <source>
        <dbReference type="ARBA" id="ARBA00022676"/>
    </source>
</evidence>
<reference evidence="10" key="2">
    <citation type="submission" date="2009-09" db="EMBL/GenBank/DDBJ databases">
        <title>Complete sequence of chromosome of Candidatus Accumulibacter phosphatis clade IIA str. UW-1.</title>
        <authorList>
            <consortium name="US DOE Joint Genome Institute"/>
            <person name="Martin H.G."/>
            <person name="Ivanova N."/>
            <person name="Kunin V."/>
            <person name="Warnecke F."/>
            <person name="Barry K."/>
            <person name="He S."/>
            <person name="Salamov A."/>
            <person name="Szeto E."/>
            <person name="Dalin E."/>
            <person name="Pangilinan J.L."/>
            <person name="Lapidus A."/>
            <person name="Lowry S."/>
            <person name="Kyrpides N.C."/>
            <person name="McMahon K.D."/>
            <person name="Hugenholtz P."/>
        </authorList>
    </citation>
    <scope>NUCLEOTIDE SEQUENCE [LARGE SCALE GENOMIC DNA]</scope>
    <source>
        <strain evidence="10">UW-1</strain>
    </source>
</reference>
<evidence type="ECO:0000256" key="6">
    <source>
        <dbReference type="ARBA" id="ARBA00022737"/>
    </source>
</evidence>
<reference evidence="10" key="1">
    <citation type="submission" date="2009-08" db="EMBL/GenBank/DDBJ databases">
        <authorList>
            <consortium name="US DOE Joint Genome Institute"/>
            <person name="Lucas S."/>
            <person name="Copeland A."/>
            <person name="Lapidus A."/>
            <person name="Glavina del Rio T."/>
            <person name="Dalin E."/>
            <person name="Tice H."/>
            <person name="Bruce D."/>
            <person name="Barry K."/>
            <person name="Pitluck S."/>
            <person name="Lowry S."/>
            <person name="Larimer F."/>
            <person name="Land M."/>
            <person name="Hauser L."/>
            <person name="Kyrpides N."/>
            <person name="Ivanova N."/>
            <person name="McMahon K.D."/>
            <person name="Hugenholtz P."/>
        </authorList>
    </citation>
    <scope>NUCLEOTIDE SEQUENCE</scope>
    <source>
        <strain evidence="10">UW-1</strain>
    </source>
</reference>
<dbReference type="Pfam" id="PF07719">
    <property type="entry name" value="TPR_2"/>
    <property type="match status" value="1"/>
</dbReference>
<comment type="pathway">
    <text evidence="1">Protein modification; protein glycosylation.</text>
</comment>
<dbReference type="PROSITE" id="PS50005">
    <property type="entry name" value="TPR"/>
    <property type="match status" value="2"/>
</dbReference>
<evidence type="ECO:0000256" key="5">
    <source>
        <dbReference type="ARBA" id="ARBA00022679"/>
    </source>
</evidence>
<dbReference type="EC" id="2.4.1.255" evidence="3"/>